<keyword evidence="10 11" id="KW-0998">Cell outer membrane</keyword>
<accession>A0A1Y6F5V6</accession>
<dbReference type="Pfam" id="PF00593">
    <property type="entry name" value="TonB_dep_Rec_b-barrel"/>
    <property type="match status" value="1"/>
</dbReference>
<dbReference type="GO" id="GO:0009279">
    <property type="term" value="C:cell outer membrane"/>
    <property type="evidence" value="ECO:0007669"/>
    <property type="project" value="UniProtKB-SubCell"/>
</dbReference>
<keyword evidence="2 11" id="KW-0813">Transport</keyword>
<dbReference type="InterPro" id="IPR000531">
    <property type="entry name" value="Beta-barrel_TonB"/>
</dbReference>
<keyword evidence="8 12" id="KW-0798">TonB box</keyword>
<evidence type="ECO:0000256" key="11">
    <source>
        <dbReference type="PROSITE-ProRule" id="PRU01360"/>
    </source>
</evidence>
<keyword evidence="4" id="KW-0410">Iron transport</keyword>
<evidence type="ECO:0000256" key="1">
    <source>
        <dbReference type="ARBA" id="ARBA00004571"/>
    </source>
</evidence>
<keyword evidence="6" id="KW-0408">Iron</keyword>
<keyword evidence="7" id="KW-0406">Ion transport</keyword>
<dbReference type="RefSeq" id="WP_159456643.1">
    <property type="nucleotide sequence ID" value="NZ_FXWG01000002.1"/>
</dbReference>
<evidence type="ECO:0000256" key="9">
    <source>
        <dbReference type="ARBA" id="ARBA00023136"/>
    </source>
</evidence>
<feature type="domain" description="TonB-dependent receptor plug" evidence="14">
    <location>
        <begin position="51"/>
        <end position="157"/>
    </location>
</feature>
<dbReference type="Proteomes" id="UP000194420">
    <property type="component" value="Unassembled WGS sequence"/>
</dbReference>
<comment type="subcellular location">
    <subcellularLocation>
        <location evidence="1 11">Cell outer membrane</location>
        <topology evidence="1 11">Multi-pass membrane protein</topology>
    </subcellularLocation>
</comment>
<dbReference type="AlphaFoldDB" id="A0A1Y6F5V6"/>
<organism evidence="15 16">
    <name type="scientific">Altererythrobacter xiamenensis</name>
    <dbReference type="NCBI Taxonomy" id="1316679"/>
    <lineage>
        <taxon>Bacteria</taxon>
        <taxon>Pseudomonadati</taxon>
        <taxon>Pseudomonadota</taxon>
        <taxon>Alphaproteobacteria</taxon>
        <taxon>Sphingomonadales</taxon>
        <taxon>Erythrobacteraceae</taxon>
        <taxon>Altererythrobacter</taxon>
    </lineage>
</organism>
<evidence type="ECO:0000256" key="7">
    <source>
        <dbReference type="ARBA" id="ARBA00023065"/>
    </source>
</evidence>
<keyword evidence="9 11" id="KW-0472">Membrane</keyword>
<dbReference type="InterPro" id="IPR039426">
    <property type="entry name" value="TonB-dep_rcpt-like"/>
</dbReference>
<dbReference type="OrthoDB" id="7192131at2"/>
<evidence type="ECO:0000259" key="14">
    <source>
        <dbReference type="Pfam" id="PF07715"/>
    </source>
</evidence>
<evidence type="ECO:0000256" key="3">
    <source>
        <dbReference type="ARBA" id="ARBA00022452"/>
    </source>
</evidence>
<evidence type="ECO:0000256" key="10">
    <source>
        <dbReference type="ARBA" id="ARBA00023237"/>
    </source>
</evidence>
<comment type="similarity">
    <text evidence="11 12">Belongs to the TonB-dependent receptor family.</text>
</comment>
<keyword evidence="5 11" id="KW-0812">Transmembrane</keyword>
<evidence type="ECO:0000256" key="4">
    <source>
        <dbReference type="ARBA" id="ARBA00022496"/>
    </source>
</evidence>
<evidence type="ECO:0000256" key="5">
    <source>
        <dbReference type="ARBA" id="ARBA00022692"/>
    </source>
</evidence>
<dbReference type="Pfam" id="PF07715">
    <property type="entry name" value="Plug"/>
    <property type="match status" value="1"/>
</dbReference>
<dbReference type="EMBL" id="FXWG01000002">
    <property type="protein sequence ID" value="SMQ69949.1"/>
    <property type="molecule type" value="Genomic_DNA"/>
</dbReference>
<keyword evidence="16" id="KW-1185">Reference proteome</keyword>
<evidence type="ECO:0000259" key="13">
    <source>
        <dbReference type="Pfam" id="PF00593"/>
    </source>
</evidence>
<dbReference type="Gene3D" id="2.40.170.20">
    <property type="entry name" value="TonB-dependent receptor, beta-barrel domain"/>
    <property type="match status" value="1"/>
</dbReference>
<reference evidence="16" key="1">
    <citation type="submission" date="2017-04" db="EMBL/GenBank/DDBJ databases">
        <authorList>
            <person name="Varghese N."/>
            <person name="Submissions S."/>
        </authorList>
    </citation>
    <scope>NUCLEOTIDE SEQUENCE [LARGE SCALE GENOMIC DNA]</scope>
</reference>
<gene>
    <name evidence="15" type="ORF">SAMN06297468_2139</name>
</gene>
<dbReference type="CDD" id="cd01347">
    <property type="entry name" value="ligand_gated_channel"/>
    <property type="match status" value="1"/>
</dbReference>
<sequence length="799" mass="86457">MKTAIGLAGLAGATIVSPVPLYAQDAGQSAETADAQDNVIVVTATRREGELQDAPLAVTALSDEVLQERSIATVEDVGAIAPGVQIARYQGDTSIFIRGIGTPTIIAGNDSSTAAYLNGTFLSRAAAIGPAFFDVERIEVLRGPQGTLYGRNATGGAVNIVTKRPGETLEADARLTVGNYDLVRFSGGLGGPLAEGLHARIAMQAEERDGYATLIRPDDSTQDADDAGNIAARLTIEADIGSSAMLTLTGDYFEADDRANTFYFASAGYGEEVPNWYQSREGQQTLPYFAIKNAGRVTARKSRDLYADVPYFNEVEVWGVTGQMDWDIGDYALQLLSSYRETTTSSQNEFDLSDTFNTRVGRAEDHWQFTADAQITSPASDAFSWIAGVSYFREDNLIDNDVFGDFWEPILIQGLTDLQAAGVLPPFPVVIPQTTACCNIQLSGQQETEAIAVFADAQLALSDSLTLRAGGRYSWEERDGAQRFELLIEPDIRFAPEVAFFPNAVTDQRGQAVPDPFGFVVAPVNGPTTFEAFTPKIGLDFTPSDDLLVYATIQRGFKSGGYNIGSSQLDPFEPEKIWSYELGLKGSLLEGALDFSSAVFFYDYTNLQAQDSVANQPIIRNVGAAEILGFEFESVARLGAGFRVEANATYLHATFTEGELTEPLRPAPANQPPGSLLRDLDGLRLPRAPEWKLGGAIQWDGETGNGGELLARLSYVWQSEIYFTIFNIEAASEPSYGVLDARLGYTTPNGRWSFAAFGKNLTDETYFTNQILTGTVYGAEFVGPLGPPRTYGVEIGFNF</sequence>
<dbReference type="InterPro" id="IPR012910">
    <property type="entry name" value="Plug_dom"/>
</dbReference>
<dbReference type="PANTHER" id="PTHR32552:SF81">
    <property type="entry name" value="TONB-DEPENDENT OUTER MEMBRANE RECEPTOR"/>
    <property type="match status" value="1"/>
</dbReference>
<evidence type="ECO:0000256" key="8">
    <source>
        <dbReference type="ARBA" id="ARBA00023077"/>
    </source>
</evidence>
<name>A0A1Y6F5V6_9SPHN</name>
<proteinExistence type="inferred from homology"/>
<evidence type="ECO:0000313" key="16">
    <source>
        <dbReference type="Proteomes" id="UP000194420"/>
    </source>
</evidence>
<dbReference type="GO" id="GO:0006826">
    <property type="term" value="P:iron ion transport"/>
    <property type="evidence" value="ECO:0007669"/>
    <property type="project" value="UniProtKB-KW"/>
</dbReference>
<keyword evidence="3 11" id="KW-1134">Transmembrane beta strand</keyword>
<dbReference type="PANTHER" id="PTHR32552">
    <property type="entry name" value="FERRICHROME IRON RECEPTOR-RELATED"/>
    <property type="match status" value="1"/>
</dbReference>
<evidence type="ECO:0000313" key="15">
    <source>
        <dbReference type="EMBL" id="SMQ69949.1"/>
    </source>
</evidence>
<evidence type="ECO:0000256" key="12">
    <source>
        <dbReference type="RuleBase" id="RU003357"/>
    </source>
</evidence>
<feature type="domain" description="TonB-dependent receptor-like beta-barrel" evidence="13">
    <location>
        <begin position="282"/>
        <end position="761"/>
    </location>
</feature>
<dbReference type="PROSITE" id="PS52016">
    <property type="entry name" value="TONB_DEPENDENT_REC_3"/>
    <property type="match status" value="1"/>
</dbReference>
<evidence type="ECO:0000256" key="2">
    <source>
        <dbReference type="ARBA" id="ARBA00022448"/>
    </source>
</evidence>
<dbReference type="SUPFAM" id="SSF56935">
    <property type="entry name" value="Porins"/>
    <property type="match status" value="1"/>
</dbReference>
<evidence type="ECO:0000256" key="6">
    <source>
        <dbReference type="ARBA" id="ARBA00023004"/>
    </source>
</evidence>
<protein>
    <submittedName>
        <fullName evidence="15">Iron complex outermembrane recepter protein</fullName>
    </submittedName>
</protein>
<dbReference type="InterPro" id="IPR036942">
    <property type="entry name" value="Beta-barrel_TonB_sf"/>
</dbReference>